<comment type="caution">
    <text evidence="2">The sequence shown here is derived from an EMBL/GenBank/DDBJ whole genome shotgun (WGS) entry which is preliminary data.</text>
</comment>
<gene>
    <name evidence="2" type="ORF">D1614_06355</name>
</gene>
<dbReference type="EMBL" id="QWGR01000003">
    <property type="protein sequence ID" value="RIJ49178.1"/>
    <property type="molecule type" value="Genomic_DNA"/>
</dbReference>
<dbReference type="PANTHER" id="PTHR37299:SF1">
    <property type="entry name" value="STAGE 0 SPORULATION PROTEIN A HOMOLOG"/>
    <property type="match status" value="1"/>
</dbReference>
<evidence type="ECO:0000259" key="1">
    <source>
        <dbReference type="PROSITE" id="PS50930"/>
    </source>
</evidence>
<dbReference type="InterPro" id="IPR046947">
    <property type="entry name" value="LytR-like"/>
</dbReference>
<dbReference type="GO" id="GO:0003677">
    <property type="term" value="F:DNA binding"/>
    <property type="evidence" value="ECO:0007669"/>
    <property type="project" value="InterPro"/>
</dbReference>
<evidence type="ECO:0000313" key="3">
    <source>
        <dbReference type="Proteomes" id="UP000265926"/>
    </source>
</evidence>
<proteinExistence type="predicted"/>
<keyword evidence="3" id="KW-1185">Reference proteome</keyword>
<dbReference type="RefSeq" id="WP_119437064.1">
    <property type="nucleotide sequence ID" value="NZ_QWGR01000003.1"/>
</dbReference>
<dbReference type="Gene3D" id="2.40.50.1020">
    <property type="entry name" value="LytTr DNA-binding domain"/>
    <property type="match status" value="1"/>
</dbReference>
<organism evidence="2 3">
    <name type="scientific">Maribellus luteus</name>
    <dbReference type="NCBI Taxonomy" id="2305463"/>
    <lineage>
        <taxon>Bacteria</taxon>
        <taxon>Pseudomonadati</taxon>
        <taxon>Bacteroidota</taxon>
        <taxon>Bacteroidia</taxon>
        <taxon>Marinilabiliales</taxon>
        <taxon>Prolixibacteraceae</taxon>
        <taxon>Maribellus</taxon>
    </lineage>
</organism>
<sequence length="138" mass="16351">MQRIVLHTSDSIHLIPNSDILYCKSNNSYTTFFFINRPPVVVSRNIKEYERQLLHHNFFRPHQSFLVNLEHLVKIDKTHGFSLVMKDNTLIPTSMRKKKELMQILNRQLQIQSETEHFQIKPGHCSKTLLPSQQNQKQ</sequence>
<feature type="domain" description="HTH LytTR-type" evidence="1">
    <location>
        <begin position="4"/>
        <end position="107"/>
    </location>
</feature>
<dbReference type="Proteomes" id="UP000265926">
    <property type="component" value="Unassembled WGS sequence"/>
</dbReference>
<name>A0A399T082_9BACT</name>
<dbReference type="Pfam" id="PF04397">
    <property type="entry name" value="LytTR"/>
    <property type="match status" value="1"/>
</dbReference>
<protein>
    <submittedName>
        <fullName evidence="2">LytTR family transcriptional regulator</fullName>
    </submittedName>
</protein>
<dbReference type="PANTHER" id="PTHR37299">
    <property type="entry name" value="TRANSCRIPTIONAL REGULATOR-RELATED"/>
    <property type="match status" value="1"/>
</dbReference>
<evidence type="ECO:0000313" key="2">
    <source>
        <dbReference type="EMBL" id="RIJ49178.1"/>
    </source>
</evidence>
<dbReference type="SMART" id="SM00850">
    <property type="entry name" value="LytTR"/>
    <property type="match status" value="1"/>
</dbReference>
<dbReference type="AlphaFoldDB" id="A0A399T082"/>
<dbReference type="GO" id="GO:0000156">
    <property type="term" value="F:phosphorelay response regulator activity"/>
    <property type="evidence" value="ECO:0007669"/>
    <property type="project" value="InterPro"/>
</dbReference>
<accession>A0A399T082</accession>
<dbReference type="OrthoDB" id="2168082at2"/>
<dbReference type="InterPro" id="IPR007492">
    <property type="entry name" value="LytTR_DNA-bd_dom"/>
</dbReference>
<reference evidence="2 3" key="1">
    <citation type="submission" date="2018-08" db="EMBL/GenBank/DDBJ databases">
        <title>Pallidiluteibacterium maritimus gen. nov., sp. nov., isolated from coastal sediment.</title>
        <authorList>
            <person name="Zhou L.Y."/>
        </authorList>
    </citation>
    <scope>NUCLEOTIDE SEQUENCE [LARGE SCALE GENOMIC DNA]</scope>
    <source>
        <strain evidence="2 3">XSD2</strain>
    </source>
</reference>
<dbReference type="PROSITE" id="PS50930">
    <property type="entry name" value="HTH_LYTTR"/>
    <property type="match status" value="1"/>
</dbReference>